<keyword evidence="1" id="KW-0479">Metal-binding</keyword>
<feature type="domain" description="HIT-type" evidence="2">
    <location>
        <begin position="3"/>
        <end position="35"/>
    </location>
</feature>
<dbReference type="Pfam" id="PF21373">
    <property type="entry name" value="ZNHIT3_C"/>
    <property type="match status" value="1"/>
</dbReference>
<dbReference type="InterPro" id="IPR048371">
    <property type="entry name" value="ZNHIT3_C"/>
</dbReference>
<accession>A0A8S4RG22</accession>
<protein>
    <submittedName>
        <fullName evidence="3">Jg12188 protein</fullName>
    </submittedName>
</protein>
<dbReference type="Pfam" id="PF04438">
    <property type="entry name" value="zf-HIT"/>
    <property type="match status" value="1"/>
</dbReference>
<reference evidence="3" key="1">
    <citation type="submission" date="2022-03" db="EMBL/GenBank/DDBJ databases">
        <authorList>
            <person name="Lindestad O."/>
        </authorList>
    </citation>
    <scope>NUCLEOTIDE SEQUENCE</scope>
</reference>
<dbReference type="OrthoDB" id="18412at2759"/>
<keyword evidence="1" id="KW-0863">Zinc-finger</keyword>
<dbReference type="Proteomes" id="UP000838756">
    <property type="component" value="Unassembled WGS sequence"/>
</dbReference>
<evidence type="ECO:0000256" key="1">
    <source>
        <dbReference type="PROSITE-ProRule" id="PRU00453"/>
    </source>
</evidence>
<evidence type="ECO:0000259" key="2">
    <source>
        <dbReference type="PROSITE" id="PS51083"/>
    </source>
</evidence>
<keyword evidence="1" id="KW-0862">Zinc</keyword>
<dbReference type="Gene3D" id="3.30.60.190">
    <property type="match status" value="1"/>
</dbReference>
<dbReference type="AlphaFoldDB" id="A0A8S4RG22"/>
<proteinExistence type="predicted"/>
<evidence type="ECO:0000313" key="3">
    <source>
        <dbReference type="EMBL" id="CAH2234347.1"/>
    </source>
</evidence>
<dbReference type="EMBL" id="CAKXAJ010025054">
    <property type="protein sequence ID" value="CAH2234347.1"/>
    <property type="molecule type" value="Genomic_DNA"/>
</dbReference>
<name>A0A8S4RG22_9NEOP</name>
<organism evidence="3 4">
    <name type="scientific">Pararge aegeria aegeria</name>
    <dbReference type="NCBI Taxonomy" id="348720"/>
    <lineage>
        <taxon>Eukaryota</taxon>
        <taxon>Metazoa</taxon>
        <taxon>Ecdysozoa</taxon>
        <taxon>Arthropoda</taxon>
        <taxon>Hexapoda</taxon>
        <taxon>Insecta</taxon>
        <taxon>Pterygota</taxon>
        <taxon>Neoptera</taxon>
        <taxon>Endopterygota</taxon>
        <taxon>Lepidoptera</taxon>
        <taxon>Glossata</taxon>
        <taxon>Ditrysia</taxon>
        <taxon>Papilionoidea</taxon>
        <taxon>Nymphalidae</taxon>
        <taxon>Satyrinae</taxon>
        <taxon>Satyrini</taxon>
        <taxon>Parargina</taxon>
        <taxon>Pararge</taxon>
    </lineage>
</organism>
<dbReference type="GO" id="GO:0008270">
    <property type="term" value="F:zinc ion binding"/>
    <property type="evidence" value="ECO:0007669"/>
    <property type="project" value="UniProtKB-UniRule"/>
</dbReference>
<dbReference type="CDD" id="cd23024">
    <property type="entry name" value="zf-HIT_ZNHIT2-3"/>
    <property type="match status" value="1"/>
</dbReference>
<evidence type="ECO:0000313" key="4">
    <source>
        <dbReference type="Proteomes" id="UP000838756"/>
    </source>
</evidence>
<sequence>MSCVQCSNESKYKCPTCREPYCSVACCKLHKEMLCSPPPQPPAPQEQPQNHTFEFDFPTEDTVTTEKLKLLEESKELRKCLENPHVREILEILDTAPHPDVLINEYMQEPIFTEFVDACLSVVQCKSDYS</sequence>
<dbReference type="SUPFAM" id="SSF144232">
    <property type="entry name" value="HIT/MYND zinc finger-like"/>
    <property type="match status" value="1"/>
</dbReference>
<dbReference type="InterPro" id="IPR007529">
    <property type="entry name" value="Znf_HIT"/>
</dbReference>
<comment type="caution">
    <text evidence="3">The sequence shown here is derived from an EMBL/GenBank/DDBJ whole genome shotgun (WGS) entry which is preliminary data.</text>
</comment>
<gene>
    <name evidence="3" type="primary">jg12188</name>
    <name evidence="3" type="ORF">PAEG_LOCUS12188</name>
</gene>
<dbReference type="PROSITE" id="PS51083">
    <property type="entry name" value="ZF_HIT"/>
    <property type="match status" value="1"/>
</dbReference>
<keyword evidence="4" id="KW-1185">Reference proteome</keyword>